<accession>A0A550C001</accession>
<proteinExistence type="predicted"/>
<evidence type="ECO:0000256" key="1">
    <source>
        <dbReference type="SAM" id="MobiDB-lite"/>
    </source>
</evidence>
<evidence type="ECO:0000313" key="2">
    <source>
        <dbReference type="EMBL" id="TRM58130.1"/>
    </source>
</evidence>
<dbReference type="Proteomes" id="UP000320762">
    <property type="component" value="Unassembled WGS sequence"/>
</dbReference>
<feature type="region of interest" description="Disordered" evidence="1">
    <location>
        <begin position="201"/>
        <end position="229"/>
    </location>
</feature>
<dbReference type="AlphaFoldDB" id="A0A550C001"/>
<evidence type="ECO:0000313" key="3">
    <source>
        <dbReference type="Proteomes" id="UP000320762"/>
    </source>
</evidence>
<reference evidence="2 3" key="1">
    <citation type="journal article" date="2019" name="New Phytol.">
        <title>Comparative genomics reveals unique wood-decay strategies and fruiting body development in the Schizophyllaceae.</title>
        <authorList>
            <person name="Almasi E."/>
            <person name="Sahu N."/>
            <person name="Krizsan K."/>
            <person name="Balint B."/>
            <person name="Kovacs G.M."/>
            <person name="Kiss B."/>
            <person name="Cseklye J."/>
            <person name="Drula E."/>
            <person name="Henrissat B."/>
            <person name="Nagy I."/>
            <person name="Chovatia M."/>
            <person name="Adam C."/>
            <person name="LaButti K."/>
            <person name="Lipzen A."/>
            <person name="Riley R."/>
            <person name="Grigoriev I.V."/>
            <person name="Nagy L.G."/>
        </authorList>
    </citation>
    <scope>NUCLEOTIDE SEQUENCE [LARGE SCALE GENOMIC DNA]</scope>
    <source>
        <strain evidence="2 3">NL-1724</strain>
    </source>
</reference>
<feature type="compositionally biased region" description="Acidic residues" evidence="1">
    <location>
        <begin position="208"/>
        <end position="217"/>
    </location>
</feature>
<gene>
    <name evidence="2" type="ORF">BD626DRAFT_573946</name>
</gene>
<protein>
    <submittedName>
        <fullName evidence="2">Uncharacterized protein</fullName>
    </submittedName>
</protein>
<sequence>MSADGETFPDTQRGAALLTLSQEIEALVNSPWSAEEEAAVRRVEQSMNATNSVGPLEEDTRSSSQAIDDLYAQPWTEDELAVACRVEHEYALAQAQSEEALAPSNTQAWAPLLLGSVFRCRWIFFSFFRGMEPSSQAPAKAHGEPPEPLCVRPQDGSFAHANQRTFMGLPTAELRRVIISQPTSSSPAERSVADWFDDTAAHSGEETSSGDDEDDGMSGDSEASGDTRPFIVPSADIHLQDEHMHWVGLLTQNLPDGPQFLRRPVRSTRIGGPLALRMRAGVMSPSQGSQISTNEDDAYSIGSFVVDDEASSIVEQSSQ</sequence>
<name>A0A550C001_9AGAR</name>
<comment type="caution">
    <text evidence="2">The sequence shown here is derived from an EMBL/GenBank/DDBJ whole genome shotgun (WGS) entry which is preliminary data.</text>
</comment>
<dbReference type="EMBL" id="VDMD01000039">
    <property type="protein sequence ID" value="TRM58130.1"/>
    <property type="molecule type" value="Genomic_DNA"/>
</dbReference>
<organism evidence="2 3">
    <name type="scientific">Schizophyllum amplum</name>
    <dbReference type="NCBI Taxonomy" id="97359"/>
    <lineage>
        <taxon>Eukaryota</taxon>
        <taxon>Fungi</taxon>
        <taxon>Dikarya</taxon>
        <taxon>Basidiomycota</taxon>
        <taxon>Agaricomycotina</taxon>
        <taxon>Agaricomycetes</taxon>
        <taxon>Agaricomycetidae</taxon>
        <taxon>Agaricales</taxon>
        <taxon>Schizophyllaceae</taxon>
        <taxon>Schizophyllum</taxon>
    </lineage>
</organism>
<dbReference type="OrthoDB" id="3070560at2759"/>
<keyword evidence="3" id="KW-1185">Reference proteome</keyword>